<dbReference type="RefSeq" id="WP_234267503.1">
    <property type="nucleotide sequence ID" value="NZ_BSPB01000020.1"/>
</dbReference>
<dbReference type="InterPro" id="IPR006975">
    <property type="entry name" value="NifQ"/>
</dbReference>
<reference evidence="2" key="1">
    <citation type="journal article" date="2019" name="Int. J. Syst. Evol. Microbiol.">
        <title>The Global Catalogue of Microorganisms (GCM) 10K type strain sequencing project: providing services to taxonomists for standard genome sequencing and annotation.</title>
        <authorList>
            <consortium name="The Broad Institute Genomics Platform"/>
            <consortium name="The Broad Institute Genome Sequencing Center for Infectious Disease"/>
            <person name="Wu L."/>
            <person name="Ma J."/>
        </authorList>
    </citation>
    <scope>NUCLEOTIDE SEQUENCE [LARGE SCALE GENOMIC DNA]</scope>
    <source>
        <strain evidence="2">NBRC 109341</strain>
    </source>
</reference>
<evidence type="ECO:0000313" key="2">
    <source>
        <dbReference type="Proteomes" id="UP001156903"/>
    </source>
</evidence>
<proteinExistence type="predicted"/>
<evidence type="ECO:0008006" key="3">
    <source>
        <dbReference type="Google" id="ProtNLM"/>
    </source>
</evidence>
<dbReference type="Proteomes" id="UP001156903">
    <property type="component" value="Unassembled WGS sequence"/>
</dbReference>
<protein>
    <recommendedName>
        <fullName evidence="3">Nitrogen fixation protein NifQ</fullName>
    </recommendedName>
</protein>
<dbReference type="EMBL" id="BSPB01000020">
    <property type="protein sequence ID" value="GLS15097.1"/>
    <property type="molecule type" value="Genomic_DNA"/>
</dbReference>
<name>A0ABQ6C5Z4_9BURK</name>
<sequence>MSLTTRTASAWPSLNWGFLESRMRSRQDEIDDVVALLLTHADWGAGRKADVYHVAWLLACACLGDRHLWQDMGLPSRDALSALIAHWFPSLKALNASDMKWKKFLYRQLCLREQVLICKSPSCADCGDHAQCFGPEDAAVH</sequence>
<comment type="caution">
    <text evidence="1">The sequence shown here is derived from an EMBL/GenBank/DDBJ whole genome shotgun (WGS) entry which is preliminary data.</text>
</comment>
<dbReference type="Pfam" id="PF04891">
    <property type="entry name" value="NifQ"/>
    <property type="match status" value="1"/>
</dbReference>
<keyword evidence="2" id="KW-1185">Reference proteome</keyword>
<evidence type="ECO:0000313" key="1">
    <source>
        <dbReference type="EMBL" id="GLS15097.1"/>
    </source>
</evidence>
<organism evidence="1 2">
    <name type="scientific">Hydrogenophaga electricum</name>
    <dbReference type="NCBI Taxonomy" id="1230953"/>
    <lineage>
        <taxon>Bacteria</taxon>
        <taxon>Pseudomonadati</taxon>
        <taxon>Pseudomonadota</taxon>
        <taxon>Betaproteobacteria</taxon>
        <taxon>Burkholderiales</taxon>
        <taxon>Comamonadaceae</taxon>
        <taxon>Hydrogenophaga</taxon>
    </lineage>
</organism>
<accession>A0ABQ6C5Z4</accession>
<gene>
    <name evidence="1" type="ORF">GCM10007935_25300</name>
</gene>